<evidence type="ECO:0000313" key="1">
    <source>
        <dbReference type="EMBL" id="SIO25186.1"/>
    </source>
</evidence>
<proteinExistence type="predicted"/>
<name>A0A1N6HZI4_9BURK</name>
<organism evidence="1 2">
    <name type="scientific">Paraburkholderia phenazinium</name>
    <dbReference type="NCBI Taxonomy" id="60549"/>
    <lineage>
        <taxon>Bacteria</taxon>
        <taxon>Pseudomonadati</taxon>
        <taxon>Pseudomonadota</taxon>
        <taxon>Betaproteobacteria</taxon>
        <taxon>Burkholderiales</taxon>
        <taxon>Burkholderiaceae</taxon>
        <taxon>Paraburkholderia</taxon>
    </lineage>
</organism>
<sequence>MKDVRKYWYLFWTECRALFLDCARPLIDLARWLRGKG</sequence>
<dbReference type="AlphaFoldDB" id="A0A1N6HZI4"/>
<dbReference type="EMBL" id="FSRM01000001">
    <property type="protein sequence ID" value="SIO25186.1"/>
    <property type="molecule type" value="Genomic_DNA"/>
</dbReference>
<dbReference type="Proteomes" id="UP000184693">
    <property type="component" value="Unassembled WGS sequence"/>
</dbReference>
<gene>
    <name evidence="1" type="ORF">SAMN05444168_3803</name>
</gene>
<evidence type="ECO:0000313" key="2">
    <source>
        <dbReference type="Proteomes" id="UP000184693"/>
    </source>
</evidence>
<accession>A0A1N6HZI4</accession>
<protein>
    <submittedName>
        <fullName evidence="1">Uncharacterized protein</fullName>
    </submittedName>
</protein>
<reference evidence="1 2" key="1">
    <citation type="submission" date="2016-11" db="EMBL/GenBank/DDBJ databases">
        <authorList>
            <person name="Jaros S."/>
            <person name="Januszkiewicz K."/>
            <person name="Wedrychowicz H."/>
        </authorList>
    </citation>
    <scope>NUCLEOTIDE SEQUENCE [LARGE SCALE GENOMIC DNA]</scope>
    <source>
        <strain evidence="1 2">GAS86</strain>
    </source>
</reference>